<dbReference type="InterPro" id="IPR001387">
    <property type="entry name" value="Cro/C1-type_HTH"/>
</dbReference>
<dbReference type="Proteomes" id="UP001596364">
    <property type="component" value="Unassembled WGS sequence"/>
</dbReference>
<keyword evidence="4" id="KW-1185">Reference proteome</keyword>
<dbReference type="CDD" id="cd00093">
    <property type="entry name" value="HTH_XRE"/>
    <property type="match status" value="1"/>
</dbReference>
<feature type="transmembrane region" description="Helical" evidence="1">
    <location>
        <begin position="196"/>
        <end position="214"/>
    </location>
</feature>
<dbReference type="EMBL" id="JBHSUS010000001">
    <property type="protein sequence ID" value="MFC6441383.1"/>
    <property type="molecule type" value="Genomic_DNA"/>
</dbReference>
<organism evidence="3 4">
    <name type="scientific">Pseudobowmanella zhangzhouensis</name>
    <dbReference type="NCBI Taxonomy" id="1537679"/>
    <lineage>
        <taxon>Bacteria</taxon>
        <taxon>Pseudomonadati</taxon>
        <taxon>Pseudomonadota</taxon>
        <taxon>Gammaproteobacteria</taxon>
        <taxon>Alteromonadales</taxon>
        <taxon>Alteromonadaceae</taxon>
    </lineage>
</organism>
<feature type="transmembrane region" description="Helical" evidence="1">
    <location>
        <begin position="82"/>
        <end position="104"/>
    </location>
</feature>
<dbReference type="PROSITE" id="PS50943">
    <property type="entry name" value="HTH_CROC1"/>
    <property type="match status" value="1"/>
</dbReference>
<evidence type="ECO:0000259" key="2">
    <source>
        <dbReference type="PROSITE" id="PS50943"/>
    </source>
</evidence>
<feature type="transmembrane region" description="Helical" evidence="1">
    <location>
        <begin position="164"/>
        <end position="184"/>
    </location>
</feature>
<sequence>MRLSTTKLKTLRLDKGWSQEVLAKASGLSVRTIQRIEADGNASAETTLAIAAVFDLSPQALQATSTDIEVNWTRKNIVKNSIALAVISGAIGMLMWLGADAYFFLDGPSALYLILFVYASTIITFGTNGMLKSLSCLRYLFSDEMVGGQQAKYLATVYASQRKFCYGGAVIGLLIGSISIHGNIDTFENFLLHRAYAVNLIVLLYAAVLGEGLFRPLSLKLKTCDMAQPAF</sequence>
<dbReference type="RefSeq" id="WP_131257853.1">
    <property type="nucleotide sequence ID" value="NZ_JBHSUS010000001.1"/>
</dbReference>
<dbReference type="Pfam" id="PF01381">
    <property type="entry name" value="HTH_3"/>
    <property type="match status" value="1"/>
</dbReference>
<name>A0ABW1XN99_9ALTE</name>
<reference evidence="4" key="1">
    <citation type="journal article" date="2019" name="Int. J. Syst. Evol. Microbiol.">
        <title>The Global Catalogue of Microorganisms (GCM) 10K type strain sequencing project: providing services to taxonomists for standard genome sequencing and annotation.</title>
        <authorList>
            <consortium name="The Broad Institute Genomics Platform"/>
            <consortium name="The Broad Institute Genome Sequencing Center for Infectious Disease"/>
            <person name="Wu L."/>
            <person name="Ma J."/>
        </authorList>
    </citation>
    <scope>NUCLEOTIDE SEQUENCE [LARGE SCALE GENOMIC DNA]</scope>
    <source>
        <strain evidence="4">CGMCC 1.16031</strain>
    </source>
</reference>
<feature type="transmembrane region" description="Helical" evidence="1">
    <location>
        <begin position="110"/>
        <end position="131"/>
    </location>
</feature>
<dbReference type="SMART" id="SM00530">
    <property type="entry name" value="HTH_XRE"/>
    <property type="match status" value="1"/>
</dbReference>
<feature type="domain" description="HTH cro/C1-type" evidence="2">
    <location>
        <begin position="8"/>
        <end position="61"/>
    </location>
</feature>
<comment type="caution">
    <text evidence="3">The sequence shown here is derived from an EMBL/GenBank/DDBJ whole genome shotgun (WGS) entry which is preliminary data.</text>
</comment>
<gene>
    <name evidence="3" type="ORF">ACFP85_14615</name>
</gene>
<keyword evidence="1" id="KW-0472">Membrane</keyword>
<evidence type="ECO:0000313" key="4">
    <source>
        <dbReference type="Proteomes" id="UP001596364"/>
    </source>
</evidence>
<evidence type="ECO:0000313" key="3">
    <source>
        <dbReference type="EMBL" id="MFC6441383.1"/>
    </source>
</evidence>
<proteinExistence type="predicted"/>
<dbReference type="Gene3D" id="1.10.260.40">
    <property type="entry name" value="lambda repressor-like DNA-binding domains"/>
    <property type="match status" value="1"/>
</dbReference>
<protein>
    <submittedName>
        <fullName evidence="3">Helix-turn-helix domain-containing protein</fullName>
    </submittedName>
</protein>
<keyword evidence="1" id="KW-0812">Transmembrane</keyword>
<dbReference type="SUPFAM" id="SSF47413">
    <property type="entry name" value="lambda repressor-like DNA-binding domains"/>
    <property type="match status" value="1"/>
</dbReference>
<dbReference type="InterPro" id="IPR010982">
    <property type="entry name" value="Lambda_DNA-bd_dom_sf"/>
</dbReference>
<keyword evidence="1" id="KW-1133">Transmembrane helix</keyword>
<accession>A0ABW1XN99</accession>
<evidence type="ECO:0000256" key="1">
    <source>
        <dbReference type="SAM" id="Phobius"/>
    </source>
</evidence>